<proteinExistence type="predicted"/>
<organism evidence="2 3">
    <name type="scientific">Leishmania major</name>
    <dbReference type="NCBI Taxonomy" id="5664"/>
    <lineage>
        <taxon>Eukaryota</taxon>
        <taxon>Discoba</taxon>
        <taxon>Euglenozoa</taxon>
        <taxon>Kinetoplastea</taxon>
        <taxon>Metakinetoplastina</taxon>
        <taxon>Trypanosomatida</taxon>
        <taxon>Trypanosomatidae</taxon>
        <taxon>Leishmaniinae</taxon>
        <taxon>Leishmania</taxon>
    </lineage>
</organism>
<dbReference type="EMBL" id="FR796400">
    <property type="protein sequence ID" value="CBZ05777.1"/>
    <property type="molecule type" value="Genomic_DNA"/>
</dbReference>
<evidence type="ECO:0000313" key="2">
    <source>
        <dbReference type="EMBL" id="CBZ05777.1"/>
    </source>
</evidence>
<gene>
    <name evidence="2" type="ORF">LMJF_04_0625</name>
</gene>
<feature type="region of interest" description="Disordered" evidence="1">
    <location>
        <begin position="217"/>
        <end position="261"/>
    </location>
</feature>
<dbReference type="KEGG" id="lma:LMJF_04_0625"/>
<sequence>MSNGKEQVIALLQELGTTAIPKFVDSGEALAYMAYKDGVLEKAITLLNSEHSEPKSSSIEPLRVNSEQLANAVIERVFDEHTRVLRSKLAEAEKAAGMWKKVALCGGAEEGKSVCHTALAQSTLCVPARVSVGSQVCSTDEDTAAFDSNASVQQRKLVCEAVKEWLAGWTAKMLSTVGEKLELWCSSQLGLTPVRITQDEHEVRRPSLDDSLMALDSQNSSRHAPRQVDNARLSSGKISSRGKNKISARKTSPSLALSPGENHVQPLILSPLNAAASSVPTPSHPKVGTHSPQYAQPGSQLYVMRTMSLKARAKQLNGKQQAAISNIPVSRKPHLPHI</sequence>
<dbReference type="eggNOG" id="ENOG502SK4J">
    <property type="taxonomic scope" value="Eukaryota"/>
</dbReference>
<dbReference type="InParanoid" id="E9ACP8"/>
<dbReference type="VEuPathDB" id="TriTrypDB:LmjF.04.0625"/>
<dbReference type="RefSeq" id="XP_003723252.1">
    <property type="nucleotide sequence ID" value="XM_003723204.1"/>
</dbReference>
<dbReference type="GeneID" id="12981689"/>
<keyword evidence="3" id="KW-1185">Reference proteome</keyword>
<evidence type="ECO:0000256" key="1">
    <source>
        <dbReference type="SAM" id="MobiDB-lite"/>
    </source>
</evidence>
<name>E9ACP8_LEIMA</name>
<dbReference type="HOGENOM" id="CLU_822460_0_0_1"/>
<accession>E9ACP8</accession>
<protein>
    <submittedName>
        <fullName evidence="2">Uncharacterized protein</fullName>
    </submittedName>
</protein>
<dbReference type="Proteomes" id="UP000000542">
    <property type="component" value="Chromosome 4"/>
</dbReference>
<reference evidence="2 3" key="2">
    <citation type="journal article" date="2011" name="Genome Res.">
        <title>Chromosome and gene copy number variation allow major structural change between species and strains of Leishmania.</title>
        <authorList>
            <person name="Rogers M.B."/>
            <person name="Hilley J.D."/>
            <person name="Dickens N.J."/>
            <person name="Wilkes J."/>
            <person name="Bates P.A."/>
            <person name="Depledge D.P."/>
            <person name="Harris D."/>
            <person name="Her Y."/>
            <person name="Herzyk P."/>
            <person name="Imamura H."/>
            <person name="Otto T.D."/>
            <person name="Sanders M."/>
            <person name="Seeger K."/>
            <person name="Dujardin J.C."/>
            <person name="Berriman M."/>
            <person name="Smith D.F."/>
            <person name="Hertz-Fowler C."/>
            <person name="Mottram J.C."/>
        </authorList>
    </citation>
    <scope>NUCLEOTIDE SEQUENCE [LARGE SCALE GENOMIC DNA]</scope>
    <source>
        <strain evidence="3">MHOM/IL/81/Friedlin</strain>
    </source>
</reference>
<feature type="region of interest" description="Disordered" evidence="1">
    <location>
        <begin position="275"/>
        <end position="295"/>
    </location>
</feature>
<reference evidence="2 3" key="1">
    <citation type="journal article" date="2005" name="Science">
        <title>The genome of the kinetoplastid parasite, Leishmania major.</title>
        <authorList>
            <person name="Ivens A.C."/>
            <person name="Peacock C.S."/>
            <person name="Worthey E.A."/>
            <person name="Murphy L."/>
            <person name="Aggarwal G."/>
            <person name="Berriman M."/>
            <person name="Sisk E."/>
            <person name="Rajandream M.A."/>
            <person name="Adlem E."/>
            <person name="Aert R."/>
            <person name="Anupama A."/>
            <person name="Apostolou Z."/>
            <person name="Attipoe P."/>
            <person name="Bason N."/>
            <person name="Bauser C."/>
            <person name="Beck A."/>
            <person name="Beverley S.M."/>
            <person name="Bianchettin G."/>
            <person name="Borzym K."/>
            <person name="Bothe G."/>
            <person name="Bruschi C.V."/>
            <person name="Collins M."/>
            <person name="Cadag E."/>
            <person name="Ciarloni L."/>
            <person name="Clayton C."/>
            <person name="Coulson R.M."/>
            <person name="Cronin A."/>
            <person name="Cruz A.K."/>
            <person name="Davies R.M."/>
            <person name="De Gaudenzi J."/>
            <person name="Dobson D.E."/>
            <person name="Duesterhoeft A."/>
            <person name="Fazelina G."/>
            <person name="Fosker N."/>
            <person name="Frasch A.C."/>
            <person name="Fraser A."/>
            <person name="Fuchs M."/>
            <person name="Gabel C."/>
            <person name="Goble A."/>
            <person name="Goffeau A."/>
            <person name="Harris D."/>
            <person name="Hertz-Fowler C."/>
            <person name="Hilbert H."/>
            <person name="Horn D."/>
            <person name="Huang Y."/>
            <person name="Klages S."/>
            <person name="Knights A."/>
            <person name="Kube M."/>
            <person name="Larke N."/>
            <person name="Litvin L."/>
            <person name="Lord A."/>
            <person name="Louie T."/>
            <person name="Marra M."/>
            <person name="Masuy D."/>
            <person name="Matthews K."/>
            <person name="Michaeli S."/>
            <person name="Mottram J.C."/>
            <person name="Muller-Auer S."/>
            <person name="Munden H."/>
            <person name="Nelson S."/>
            <person name="Norbertczak H."/>
            <person name="Oliver K."/>
            <person name="O'neil S."/>
            <person name="Pentony M."/>
            <person name="Pohl T.M."/>
            <person name="Price C."/>
            <person name="Purnelle B."/>
            <person name="Quail M.A."/>
            <person name="Rabbinowitsch E."/>
            <person name="Reinhardt R."/>
            <person name="Rieger M."/>
            <person name="Rinta J."/>
            <person name="Robben J."/>
            <person name="Robertson L."/>
            <person name="Ruiz J.C."/>
            <person name="Rutter S."/>
            <person name="Saunders D."/>
            <person name="Schafer M."/>
            <person name="Schein J."/>
            <person name="Schwartz D.C."/>
            <person name="Seeger K."/>
            <person name="Seyler A."/>
            <person name="Sharp S."/>
            <person name="Shin H."/>
            <person name="Sivam D."/>
            <person name="Squares R."/>
            <person name="Squares S."/>
            <person name="Tosato V."/>
            <person name="Vogt C."/>
            <person name="Volckaert G."/>
            <person name="Wambutt R."/>
            <person name="Warren T."/>
            <person name="Wedler H."/>
            <person name="Woodward J."/>
            <person name="Zhou S."/>
            <person name="Zimmermann W."/>
            <person name="Smith D.F."/>
            <person name="Blackwell J.M."/>
            <person name="Stuart K.D."/>
            <person name="Barrell B."/>
            <person name="Myler P.J."/>
        </authorList>
    </citation>
    <scope>NUCLEOTIDE SEQUENCE [LARGE SCALE GENOMIC DNA]</scope>
    <source>
        <strain evidence="3">MHOM/IL/81/Friedlin</strain>
    </source>
</reference>
<dbReference type="VEuPathDB" id="TriTrypDB:LMJFC_040013000"/>
<dbReference type="OMA" id="GTHSPQY"/>
<evidence type="ECO:0000313" key="3">
    <source>
        <dbReference type="Proteomes" id="UP000000542"/>
    </source>
</evidence>
<dbReference type="AlphaFoldDB" id="E9ACP8"/>